<dbReference type="EMBL" id="JBHSTZ010000007">
    <property type="protein sequence ID" value="MFC6380413.1"/>
    <property type="molecule type" value="Genomic_DNA"/>
</dbReference>
<evidence type="ECO:0000313" key="7">
    <source>
        <dbReference type="EMBL" id="MFC6380413.1"/>
    </source>
</evidence>
<dbReference type="InterPro" id="IPR006127">
    <property type="entry name" value="ZnuA-like"/>
</dbReference>
<proteinExistence type="inferred from homology"/>
<dbReference type="SUPFAM" id="SSF53807">
    <property type="entry name" value="Helical backbone' metal receptor"/>
    <property type="match status" value="1"/>
</dbReference>
<comment type="similarity">
    <text evidence="1">Belongs to the bacterial solute-binding protein 9 family.</text>
</comment>
<keyword evidence="6" id="KW-1133">Transmembrane helix</keyword>
<evidence type="ECO:0000256" key="2">
    <source>
        <dbReference type="ARBA" id="ARBA00015915"/>
    </source>
</evidence>
<dbReference type="Gene3D" id="3.40.50.1980">
    <property type="entry name" value="Nitrogenase molybdenum iron protein domain"/>
    <property type="match status" value="1"/>
</dbReference>
<feature type="transmembrane region" description="Helical" evidence="6">
    <location>
        <begin position="40"/>
        <end position="58"/>
    </location>
</feature>
<accession>A0ABW1W407</accession>
<keyword evidence="3" id="KW-0813">Transport</keyword>
<keyword evidence="5" id="KW-0864">Zinc transport</keyword>
<evidence type="ECO:0000256" key="1">
    <source>
        <dbReference type="ARBA" id="ARBA00011028"/>
    </source>
</evidence>
<dbReference type="RefSeq" id="WP_201562764.1">
    <property type="nucleotide sequence ID" value="NZ_CAJGZK010000010.1"/>
</dbReference>
<sequence>MTAHRHNADNAINNLLHTITSFNTSSFNKCWRALLQPQRLLIAALMILSSLAMSAQAATVSVSNYPLFLLSEAVTKGAPSAEQILDPSEVGHHGSISPGDIKAIQDSKFVVWFGASLEHNLATSLDKAPNAISLYAFDAFNRHPLRDVQGVPIAGTLDPHIWLDPENAKAITRALAVIHSHANPQYKKLYHANAKKFAERMDAAVASIQQQSAQNSILRKHPYWAYHDAYQYLERATQLQFAGSLSVDEDIAPKASQLRWVNENRPSKTMCIVTQSEPAKGLLAKLRPVNSTVQSEDMSNSKDFVNGWQMMAQQIRQCIS</sequence>
<comment type="caution">
    <text evidence="7">The sequence shown here is derived from an EMBL/GenBank/DDBJ whole genome shotgun (WGS) entry which is preliminary data.</text>
</comment>
<protein>
    <recommendedName>
        <fullName evidence="2">High-affinity zinc uptake system protein ZnuA</fullName>
    </recommendedName>
</protein>
<dbReference type="Pfam" id="PF01297">
    <property type="entry name" value="ZnuA"/>
    <property type="match status" value="1"/>
</dbReference>
<keyword evidence="5" id="KW-0406">Ion transport</keyword>
<dbReference type="InterPro" id="IPR050492">
    <property type="entry name" value="Bact_metal-bind_prot9"/>
</dbReference>
<dbReference type="PANTHER" id="PTHR42953:SF3">
    <property type="entry name" value="HIGH-AFFINITY ZINC UPTAKE SYSTEM PROTEIN ZNUA"/>
    <property type="match status" value="1"/>
</dbReference>
<evidence type="ECO:0000256" key="4">
    <source>
        <dbReference type="ARBA" id="ARBA00022729"/>
    </source>
</evidence>
<gene>
    <name evidence="7" type="ORF">ACFP58_02840</name>
</gene>
<name>A0ABW1W407_9GAMM</name>
<keyword evidence="5" id="KW-0862">Zinc</keyword>
<evidence type="ECO:0000256" key="6">
    <source>
        <dbReference type="SAM" id="Phobius"/>
    </source>
</evidence>
<reference evidence="8" key="1">
    <citation type="journal article" date="2019" name="Int. J. Syst. Evol. Microbiol.">
        <title>The Global Catalogue of Microorganisms (GCM) 10K type strain sequencing project: providing services to taxonomists for standard genome sequencing and annotation.</title>
        <authorList>
            <consortium name="The Broad Institute Genomics Platform"/>
            <consortium name="The Broad Institute Genome Sequencing Center for Infectious Disease"/>
            <person name="Wu L."/>
            <person name="Ma J."/>
        </authorList>
    </citation>
    <scope>NUCLEOTIDE SEQUENCE [LARGE SCALE GENOMIC DNA]</scope>
    <source>
        <strain evidence="8">CCM 2050</strain>
    </source>
</reference>
<keyword evidence="6" id="KW-0812">Transmembrane</keyword>
<keyword evidence="8" id="KW-1185">Reference proteome</keyword>
<keyword evidence="4" id="KW-0732">Signal</keyword>
<keyword evidence="6" id="KW-0472">Membrane</keyword>
<evidence type="ECO:0000256" key="5">
    <source>
        <dbReference type="ARBA" id="ARBA00022906"/>
    </source>
</evidence>
<dbReference type="Proteomes" id="UP001596264">
    <property type="component" value="Unassembled WGS sequence"/>
</dbReference>
<evidence type="ECO:0000313" key="8">
    <source>
        <dbReference type="Proteomes" id="UP001596264"/>
    </source>
</evidence>
<organism evidence="7 8">
    <name type="scientific">Psychrobacter glacincola</name>
    <dbReference type="NCBI Taxonomy" id="56810"/>
    <lineage>
        <taxon>Bacteria</taxon>
        <taxon>Pseudomonadati</taxon>
        <taxon>Pseudomonadota</taxon>
        <taxon>Gammaproteobacteria</taxon>
        <taxon>Moraxellales</taxon>
        <taxon>Moraxellaceae</taxon>
        <taxon>Psychrobacter</taxon>
    </lineage>
</organism>
<dbReference type="PANTHER" id="PTHR42953">
    <property type="entry name" value="HIGH-AFFINITY ZINC UPTAKE SYSTEM PROTEIN ZNUA-RELATED"/>
    <property type="match status" value="1"/>
</dbReference>
<evidence type="ECO:0000256" key="3">
    <source>
        <dbReference type="ARBA" id="ARBA00022448"/>
    </source>
</evidence>